<evidence type="ECO:0000313" key="3">
    <source>
        <dbReference type="Proteomes" id="UP000559256"/>
    </source>
</evidence>
<name>A0A8H5H0X8_9AGAR</name>
<feature type="compositionally biased region" description="Basic and acidic residues" evidence="1">
    <location>
        <begin position="253"/>
        <end position="272"/>
    </location>
</feature>
<reference evidence="2 3" key="1">
    <citation type="journal article" date="2020" name="ISME J.">
        <title>Uncovering the hidden diversity of litter-decomposition mechanisms in mushroom-forming fungi.</title>
        <authorList>
            <person name="Floudas D."/>
            <person name="Bentzer J."/>
            <person name="Ahren D."/>
            <person name="Johansson T."/>
            <person name="Persson P."/>
            <person name="Tunlid A."/>
        </authorList>
    </citation>
    <scope>NUCLEOTIDE SEQUENCE [LARGE SCALE GENOMIC DNA]</scope>
    <source>
        <strain evidence="2 3">CBS 291.85</strain>
    </source>
</reference>
<dbReference type="OrthoDB" id="2634326at2759"/>
<protein>
    <submittedName>
        <fullName evidence="2">Uncharacterized protein</fullName>
    </submittedName>
</protein>
<comment type="caution">
    <text evidence="2">The sequence shown here is derived from an EMBL/GenBank/DDBJ whole genome shotgun (WGS) entry which is preliminary data.</text>
</comment>
<keyword evidence="3" id="KW-1185">Reference proteome</keyword>
<accession>A0A8H5H0X8</accession>
<evidence type="ECO:0000313" key="2">
    <source>
        <dbReference type="EMBL" id="KAF5374733.1"/>
    </source>
</evidence>
<sequence>MQKNVGSNLGTVQAYILNHLLDAIQYVRRRSKKFRSDGSQPTIRTLLTEFNDTITICQTRLSSGSSSFRDLQRGVVELQRACLYTLALLDYLAIFHPRILSEEQPTHVADRMGAFVWNDRDALLLYRAGLPTYHVRHYSDFHAQNILETTELIAPNSICTAAAIPPYPIIYTGQAGADEKFSAIRTASIRCFSGENPFENMHLPGAYQSSYEIGVSSIVSSTRSAPSLPGPSRTVASHVIASSLAPYPKTKAQRMDAKKQNTDKGKEKSVKL</sequence>
<dbReference type="EMBL" id="JAACJM010000001">
    <property type="protein sequence ID" value="KAF5374733.1"/>
    <property type="molecule type" value="Genomic_DNA"/>
</dbReference>
<dbReference type="AlphaFoldDB" id="A0A8H5H0X8"/>
<dbReference type="Proteomes" id="UP000559256">
    <property type="component" value="Unassembled WGS sequence"/>
</dbReference>
<proteinExistence type="predicted"/>
<evidence type="ECO:0000256" key="1">
    <source>
        <dbReference type="SAM" id="MobiDB-lite"/>
    </source>
</evidence>
<gene>
    <name evidence="2" type="ORF">D9758_000429</name>
</gene>
<feature type="region of interest" description="Disordered" evidence="1">
    <location>
        <begin position="241"/>
        <end position="272"/>
    </location>
</feature>
<organism evidence="2 3">
    <name type="scientific">Tetrapyrgos nigripes</name>
    <dbReference type="NCBI Taxonomy" id="182062"/>
    <lineage>
        <taxon>Eukaryota</taxon>
        <taxon>Fungi</taxon>
        <taxon>Dikarya</taxon>
        <taxon>Basidiomycota</taxon>
        <taxon>Agaricomycotina</taxon>
        <taxon>Agaricomycetes</taxon>
        <taxon>Agaricomycetidae</taxon>
        <taxon>Agaricales</taxon>
        <taxon>Marasmiineae</taxon>
        <taxon>Marasmiaceae</taxon>
        <taxon>Tetrapyrgos</taxon>
    </lineage>
</organism>